<reference evidence="8 9" key="1">
    <citation type="submission" date="2018-06" db="EMBL/GenBank/DDBJ databases">
        <title>Sphaerisporangium craniellae sp. nov., isolated from a marine sponge in the South China Sea.</title>
        <authorList>
            <person name="Li L."/>
        </authorList>
    </citation>
    <scope>NUCLEOTIDE SEQUENCE [LARGE SCALE GENOMIC DNA]</scope>
    <source>
        <strain evidence="8 9">LHW63015</strain>
    </source>
</reference>
<name>A0A366M0X3_9ACTN</name>
<evidence type="ECO:0000259" key="7">
    <source>
        <dbReference type="Pfam" id="PF02687"/>
    </source>
</evidence>
<dbReference type="InterPro" id="IPR003838">
    <property type="entry name" value="ABC3_permease_C"/>
</dbReference>
<dbReference type="InterPro" id="IPR051447">
    <property type="entry name" value="Lipoprotein-release_system"/>
</dbReference>
<dbReference type="PANTHER" id="PTHR30489">
    <property type="entry name" value="LIPOPROTEIN-RELEASING SYSTEM TRANSMEMBRANE PROTEIN LOLE"/>
    <property type="match status" value="1"/>
</dbReference>
<evidence type="ECO:0000256" key="5">
    <source>
        <dbReference type="ARBA" id="ARBA00022989"/>
    </source>
</evidence>
<protein>
    <submittedName>
        <fullName evidence="8">ABC transporter permease</fullName>
    </submittedName>
</protein>
<evidence type="ECO:0000256" key="3">
    <source>
        <dbReference type="ARBA" id="ARBA00022475"/>
    </source>
</evidence>
<dbReference type="GO" id="GO:0044874">
    <property type="term" value="P:lipoprotein localization to outer membrane"/>
    <property type="evidence" value="ECO:0007669"/>
    <property type="project" value="TreeGrafter"/>
</dbReference>
<comment type="caution">
    <text evidence="8">The sequence shown here is derived from an EMBL/GenBank/DDBJ whole genome shotgun (WGS) entry which is preliminary data.</text>
</comment>
<dbReference type="OrthoDB" id="3207485at2"/>
<comment type="subcellular location">
    <subcellularLocation>
        <location evidence="1">Cell membrane</location>
        <topology evidence="1">Multi-pass membrane protein</topology>
    </subcellularLocation>
</comment>
<keyword evidence="6" id="KW-0472">Membrane</keyword>
<dbReference type="PANTHER" id="PTHR30489:SF0">
    <property type="entry name" value="LIPOPROTEIN-RELEASING SYSTEM TRANSMEMBRANE PROTEIN LOLE"/>
    <property type="match status" value="1"/>
</dbReference>
<dbReference type="EMBL" id="QMEY01000006">
    <property type="protein sequence ID" value="RBQ19072.1"/>
    <property type="molecule type" value="Genomic_DNA"/>
</dbReference>
<dbReference type="GO" id="GO:0098797">
    <property type="term" value="C:plasma membrane protein complex"/>
    <property type="evidence" value="ECO:0007669"/>
    <property type="project" value="TreeGrafter"/>
</dbReference>
<dbReference type="Proteomes" id="UP000253303">
    <property type="component" value="Unassembled WGS sequence"/>
</dbReference>
<gene>
    <name evidence="8" type="ORF">DP939_16280</name>
</gene>
<evidence type="ECO:0000313" key="8">
    <source>
        <dbReference type="EMBL" id="RBQ19072.1"/>
    </source>
</evidence>
<evidence type="ECO:0000256" key="4">
    <source>
        <dbReference type="ARBA" id="ARBA00022692"/>
    </source>
</evidence>
<evidence type="ECO:0000256" key="2">
    <source>
        <dbReference type="ARBA" id="ARBA00005236"/>
    </source>
</evidence>
<dbReference type="Pfam" id="PF02687">
    <property type="entry name" value="FtsX"/>
    <property type="match status" value="1"/>
</dbReference>
<organism evidence="8 9">
    <name type="scientific">Spongiactinospora rosea</name>
    <dbReference type="NCBI Taxonomy" id="2248750"/>
    <lineage>
        <taxon>Bacteria</taxon>
        <taxon>Bacillati</taxon>
        <taxon>Actinomycetota</taxon>
        <taxon>Actinomycetes</taxon>
        <taxon>Streptosporangiales</taxon>
        <taxon>Streptosporangiaceae</taxon>
        <taxon>Spongiactinospora</taxon>
    </lineage>
</organism>
<proteinExistence type="inferred from homology"/>
<feature type="domain" description="ABC3 transporter permease C-terminal" evidence="7">
    <location>
        <begin position="2"/>
        <end position="109"/>
    </location>
</feature>
<accession>A0A366M0X3</accession>
<sequence>MLIGVAALGVFNTVLLTTRERRRDLGVLKSIGMTPRQVTVMTVTSVAAQGAAGALIAIPAGMLAHRLVVDNVGIVEFPEAMKDVFQPSHLAGVVIAVLGALAPARSAARLTVAAVLHGE</sequence>
<keyword evidence="3" id="KW-1003">Cell membrane</keyword>
<evidence type="ECO:0000256" key="1">
    <source>
        <dbReference type="ARBA" id="ARBA00004651"/>
    </source>
</evidence>
<dbReference type="AlphaFoldDB" id="A0A366M0X3"/>
<evidence type="ECO:0000313" key="9">
    <source>
        <dbReference type="Proteomes" id="UP000253303"/>
    </source>
</evidence>
<keyword evidence="5" id="KW-1133">Transmembrane helix</keyword>
<comment type="similarity">
    <text evidence="2">Belongs to the ABC-4 integral membrane protein family. LolC/E subfamily.</text>
</comment>
<keyword evidence="4" id="KW-0812">Transmembrane</keyword>
<evidence type="ECO:0000256" key="6">
    <source>
        <dbReference type="ARBA" id="ARBA00023136"/>
    </source>
</evidence>
<keyword evidence="9" id="KW-1185">Reference proteome</keyword>